<organism evidence="3 4">
    <name type="scientific">Tepidiforma flava</name>
    <dbReference type="NCBI Taxonomy" id="3004094"/>
    <lineage>
        <taxon>Bacteria</taxon>
        <taxon>Bacillati</taxon>
        <taxon>Chloroflexota</taxon>
        <taxon>Tepidiformia</taxon>
        <taxon>Tepidiformales</taxon>
        <taxon>Tepidiformaceae</taxon>
        <taxon>Tepidiforma</taxon>
    </lineage>
</organism>
<dbReference type="Proteomes" id="UP001212803">
    <property type="component" value="Chromosome"/>
</dbReference>
<evidence type="ECO:0000256" key="1">
    <source>
        <dbReference type="ARBA" id="ARBA00008791"/>
    </source>
</evidence>
<dbReference type="EMBL" id="CP115149">
    <property type="protein sequence ID" value="WBL37426.1"/>
    <property type="molecule type" value="Genomic_DNA"/>
</dbReference>
<keyword evidence="4" id="KW-1185">Reference proteome</keyword>
<comment type="similarity">
    <text evidence="1">Belongs to the universal stress protein A family.</text>
</comment>
<dbReference type="PANTHER" id="PTHR46268:SF6">
    <property type="entry name" value="UNIVERSAL STRESS PROTEIN UP12"/>
    <property type="match status" value="1"/>
</dbReference>
<feature type="domain" description="UspA" evidence="2">
    <location>
        <begin position="2"/>
        <end position="137"/>
    </location>
</feature>
<dbReference type="Pfam" id="PF00582">
    <property type="entry name" value="Usp"/>
    <property type="match status" value="2"/>
</dbReference>
<dbReference type="InterPro" id="IPR014729">
    <property type="entry name" value="Rossmann-like_a/b/a_fold"/>
</dbReference>
<sequence>MNILVTTDGSERSLCILPHAARLAAAVGADLRLARVLDPRSDAAGVVAERLGAAVAEVRARWEEELRAALAAHGVPGEPLVVERRWGEDVPKAIRRAAADLGASLIAMASRGTGAIRHAVFGSVAMGVVGSAGVPVMTLTGCPPAPAREGPYHLLITSDGSPDARSIFPALAPLLQPGRVRVTLLEVAVMRALETEAEAKLRTLPALEALRPRLPAGLETAYHIPVVPPGAGIDTAIIEAARELGADAVASATHGHSARRHLIAGSTALGVARLSPVPVILAKSAPVE</sequence>
<dbReference type="CDD" id="cd00293">
    <property type="entry name" value="USP-like"/>
    <property type="match status" value="2"/>
</dbReference>
<dbReference type="InterPro" id="IPR006016">
    <property type="entry name" value="UspA"/>
</dbReference>
<evidence type="ECO:0000259" key="2">
    <source>
        <dbReference type="Pfam" id="PF00582"/>
    </source>
</evidence>
<dbReference type="SUPFAM" id="SSF52402">
    <property type="entry name" value="Adenine nucleotide alpha hydrolases-like"/>
    <property type="match status" value="2"/>
</dbReference>
<proteinExistence type="inferred from homology"/>
<accession>A0ABY7MA42</accession>
<dbReference type="PANTHER" id="PTHR46268">
    <property type="entry name" value="STRESS RESPONSE PROTEIN NHAX"/>
    <property type="match status" value="1"/>
</dbReference>
<gene>
    <name evidence="3" type="ORF">O0235_07580</name>
</gene>
<name>A0ABY7MA42_9CHLR</name>
<evidence type="ECO:0000313" key="4">
    <source>
        <dbReference type="Proteomes" id="UP001212803"/>
    </source>
</evidence>
<dbReference type="RefSeq" id="WP_270057939.1">
    <property type="nucleotide sequence ID" value="NZ_CP115149.1"/>
</dbReference>
<feature type="domain" description="UspA" evidence="2">
    <location>
        <begin position="155"/>
        <end position="282"/>
    </location>
</feature>
<protein>
    <submittedName>
        <fullName evidence="3">Universal stress protein</fullName>
    </submittedName>
</protein>
<reference evidence="3 4" key="1">
    <citation type="journal article" date="2023" name="ISME J.">
        <title>Thermophilic Dehalococcoidia with unusual traits shed light on an unexpected past.</title>
        <authorList>
            <person name="Palmer M."/>
            <person name="Covington J.K."/>
            <person name="Zhou E.M."/>
            <person name="Thomas S.C."/>
            <person name="Habib N."/>
            <person name="Seymour C.O."/>
            <person name="Lai D."/>
            <person name="Johnston J."/>
            <person name="Hashimi A."/>
            <person name="Jiao J.Y."/>
            <person name="Muok A.R."/>
            <person name="Liu L."/>
            <person name="Xian W.D."/>
            <person name="Zhi X.Y."/>
            <person name="Li M.M."/>
            <person name="Silva L.P."/>
            <person name="Bowen B.P."/>
            <person name="Louie K."/>
            <person name="Briegel A."/>
            <person name="Pett-Ridge J."/>
            <person name="Weber P.K."/>
            <person name="Tocheva E.I."/>
            <person name="Woyke T."/>
            <person name="Northen T.R."/>
            <person name="Mayali X."/>
            <person name="Li W.J."/>
            <person name="Hedlund B.P."/>
        </authorList>
    </citation>
    <scope>NUCLEOTIDE SEQUENCE [LARGE SCALE GENOMIC DNA]</scope>
    <source>
        <strain evidence="3 4">YIM 72310</strain>
    </source>
</reference>
<evidence type="ECO:0000313" key="3">
    <source>
        <dbReference type="EMBL" id="WBL37426.1"/>
    </source>
</evidence>
<dbReference type="Gene3D" id="3.40.50.620">
    <property type="entry name" value="HUPs"/>
    <property type="match status" value="2"/>
</dbReference>